<feature type="domain" description="DUF4124" evidence="3">
    <location>
        <begin position="14"/>
        <end position="65"/>
    </location>
</feature>
<dbReference type="AlphaFoldDB" id="A0A011MES5"/>
<dbReference type="Proteomes" id="UP000020218">
    <property type="component" value="Unassembled WGS sequence"/>
</dbReference>
<feature type="region of interest" description="Disordered" evidence="1">
    <location>
        <begin position="57"/>
        <end position="96"/>
    </location>
</feature>
<feature type="signal peptide" evidence="2">
    <location>
        <begin position="1"/>
        <end position="23"/>
    </location>
</feature>
<dbReference type="STRING" id="1454001.AW08_01093"/>
<keyword evidence="2" id="KW-0732">Signal</keyword>
<dbReference type="Pfam" id="PF13511">
    <property type="entry name" value="DUF4124"/>
    <property type="match status" value="1"/>
</dbReference>
<sequence length="162" mass="18197">MRRLPRLFCALVLSLCAWIQATAQDIYKCVDPEGHTTYSNVPTRSCRKLVLDPVNLAPAPRQPAARTATPGNFPKVDEQTQKSRDGDRRRILDTELAAEQKNLEQAKQELAQQEGTVLPNERMQGGAISGGKVQERLQPYKDKVALHQRNIEAIQKEIANLR</sequence>
<dbReference type="PATRIC" id="fig|1454001.3.peg.1113"/>
<feature type="chain" id="PRO_5001462053" description="DUF4124 domain-containing protein" evidence="2">
    <location>
        <begin position="24"/>
        <end position="162"/>
    </location>
</feature>
<evidence type="ECO:0000313" key="5">
    <source>
        <dbReference type="Proteomes" id="UP000020218"/>
    </source>
</evidence>
<dbReference type="InterPro" id="IPR025392">
    <property type="entry name" value="DUF4124"/>
</dbReference>
<dbReference type="EMBL" id="JFAX01000005">
    <property type="protein sequence ID" value="EXI68313.1"/>
    <property type="molecule type" value="Genomic_DNA"/>
</dbReference>
<evidence type="ECO:0000313" key="4">
    <source>
        <dbReference type="EMBL" id="EXI68313.1"/>
    </source>
</evidence>
<feature type="compositionally biased region" description="Low complexity" evidence="1">
    <location>
        <begin position="57"/>
        <end position="70"/>
    </location>
</feature>
<evidence type="ECO:0000256" key="2">
    <source>
        <dbReference type="SAM" id="SignalP"/>
    </source>
</evidence>
<protein>
    <recommendedName>
        <fullName evidence="3">DUF4124 domain-containing protein</fullName>
    </recommendedName>
</protein>
<comment type="caution">
    <text evidence="4">The sequence shown here is derived from an EMBL/GenBank/DDBJ whole genome shotgun (WGS) entry which is preliminary data.</text>
</comment>
<organism evidence="4 5">
    <name type="scientific">Candidatus Accumulibacter adjunctus</name>
    <dbReference type="NCBI Taxonomy" id="1454001"/>
    <lineage>
        <taxon>Bacteria</taxon>
        <taxon>Pseudomonadati</taxon>
        <taxon>Pseudomonadota</taxon>
        <taxon>Betaproteobacteria</taxon>
        <taxon>Candidatus Accumulibacter</taxon>
    </lineage>
</organism>
<evidence type="ECO:0000259" key="3">
    <source>
        <dbReference type="Pfam" id="PF13511"/>
    </source>
</evidence>
<reference evidence="4" key="1">
    <citation type="submission" date="2014-02" db="EMBL/GenBank/DDBJ databases">
        <title>Expanding our view of genomic diversity in Candidatus Accumulibacter clades.</title>
        <authorList>
            <person name="Skennerton C.T."/>
            <person name="Barr J.J."/>
            <person name="Slater F.R."/>
            <person name="Bond P.L."/>
            <person name="Tyson G.W."/>
        </authorList>
    </citation>
    <scope>NUCLEOTIDE SEQUENCE [LARGE SCALE GENOMIC DNA]</scope>
</reference>
<feature type="compositionally biased region" description="Basic and acidic residues" evidence="1">
    <location>
        <begin position="75"/>
        <end position="93"/>
    </location>
</feature>
<accession>A0A011MES5</accession>
<evidence type="ECO:0000256" key="1">
    <source>
        <dbReference type="SAM" id="MobiDB-lite"/>
    </source>
</evidence>
<name>A0A011MES5_9PROT</name>
<proteinExistence type="predicted"/>
<keyword evidence="5" id="KW-1185">Reference proteome</keyword>
<gene>
    <name evidence="4" type="ORF">AW08_01093</name>
</gene>